<organism evidence="2 3">
    <name type="scientific">Gossypium davidsonii</name>
    <name type="common">Davidson's cotton</name>
    <name type="synonym">Gossypium klotzschianum subsp. davidsonii</name>
    <dbReference type="NCBI Taxonomy" id="34287"/>
    <lineage>
        <taxon>Eukaryota</taxon>
        <taxon>Viridiplantae</taxon>
        <taxon>Streptophyta</taxon>
        <taxon>Embryophyta</taxon>
        <taxon>Tracheophyta</taxon>
        <taxon>Spermatophyta</taxon>
        <taxon>Magnoliopsida</taxon>
        <taxon>eudicotyledons</taxon>
        <taxon>Gunneridae</taxon>
        <taxon>Pentapetalae</taxon>
        <taxon>rosids</taxon>
        <taxon>malvids</taxon>
        <taxon>Malvales</taxon>
        <taxon>Malvaceae</taxon>
        <taxon>Malvoideae</taxon>
        <taxon>Gossypium</taxon>
    </lineage>
</organism>
<protein>
    <submittedName>
        <fullName evidence="2">Uncharacterized protein</fullName>
    </submittedName>
</protein>
<feature type="compositionally biased region" description="Basic and acidic residues" evidence="1">
    <location>
        <begin position="150"/>
        <end position="163"/>
    </location>
</feature>
<gene>
    <name evidence="2" type="ORF">Godav_011264</name>
</gene>
<evidence type="ECO:0000313" key="2">
    <source>
        <dbReference type="EMBL" id="MBA0610404.1"/>
    </source>
</evidence>
<evidence type="ECO:0000256" key="1">
    <source>
        <dbReference type="SAM" id="MobiDB-lite"/>
    </source>
</evidence>
<dbReference type="EMBL" id="JABFAC010000004">
    <property type="protein sequence ID" value="MBA0610404.1"/>
    <property type="molecule type" value="Genomic_DNA"/>
</dbReference>
<dbReference type="Proteomes" id="UP000593561">
    <property type="component" value="Unassembled WGS sequence"/>
</dbReference>
<reference evidence="2 3" key="1">
    <citation type="journal article" date="2019" name="Genome Biol. Evol.">
        <title>Insights into the evolution of the New World diploid cottons (Gossypium, subgenus Houzingenia) based on genome sequencing.</title>
        <authorList>
            <person name="Grover C.E."/>
            <person name="Arick M.A. 2nd"/>
            <person name="Thrash A."/>
            <person name="Conover J.L."/>
            <person name="Sanders W.S."/>
            <person name="Peterson D.G."/>
            <person name="Frelichowski J.E."/>
            <person name="Scheffler J.A."/>
            <person name="Scheffler B.E."/>
            <person name="Wendel J.F."/>
        </authorList>
    </citation>
    <scope>NUCLEOTIDE SEQUENCE [LARGE SCALE GENOMIC DNA]</scope>
    <source>
        <strain evidence="2">27</strain>
        <tissue evidence="2">Leaf</tissue>
    </source>
</reference>
<name>A0A7J8R9B7_GOSDV</name>
<proteinExistence type="predicted"/>
<dbReference type="PANTHER" id="PTHR33356">
    <property type="entry name" value="TIP41-LIKE PROTEIN"/>
    <property type="match status" value="1"/>
</dbReference>
<dbReference type="AlphaFoldDB" id="A0A7J8R9B7"/>
<feature type="region of interest" description="Disordered" evidence="1">
    <location>
        <begin position="148"/>
        <end position="183"/>
    </location>
</feature>
<comment type="caution">
    <text evidence="2">The sequence shown here is derived from an EMBL/GenBank/DDBJ whole genome shotgun (WGS) entry which is preliminary data.</text>
</comment>
<evidence type="ECO:0000313" key="3">
    <source>
        <dbReference type="Proteomes" id="UP000593561"/>
    </source>
</evidence>
<keyword evidence="3" id="KW-1185">Reference proteome</keyword>
<accession>A0A7J8R9B7</accession>
<sequence length="204" mass="22930">MKTEKQISSSTMGAASVEDTEVGFEEAMSWLPSHVLDEAIWQTKIKKDDVKYNYHRHGSKLPAQPFFQPWRESWRRHQTPRYCGKGGASGGPGMQAFFLDSGQKSCGTGVFLPQRAGTISHSSRRPVLLPSRVVQALNLNVHELGLQISPRRDPRNNTSRRGELNNNSNNGNKNGKDHASTKRCVVSQTETFSADIFLPREWTY</sequence>
<dbReference type="PANTHER" id="PTHR33356:SF13">
    <property type="entry name" value="DUF4005 DOMAIN-CONTAINING PROTEIN"/>
    <property type="match status" value="1"/>
</dbReference>